<dbReference type="AlphaFoldDB" id="A0A5J4X4N1"/>
<evidence type="ECO:0000313" key="2">
    <source>
        <dbReference type="Proteomes" id="UP000324800"/>
    </source>
</evidence>
<name>A0A5J4X4N1_9EUKA</name>
<gene>
    <name evidence="1" type="ORF">EZS28_002532</name>
</gene>
<dbReference type="EMBL" id="SNRW01000309">
    <property type="protein sequence ID" value="KAA6401943.1"/>
    <property type="molecule type" value="Genomic_DNA"/>
</dbReference>
<protein>
    <submittedName>
        <fullName evidence="1">Uncharacterized protein</fullName>
    </submittedName>
</protein>
<comment type="caution">
    <text evidence="1">The sequence shown here is derived from an EMBL/GenBank/DDBJ whole genome shotgun (WGS) entry which is preliminary data.</text>
</comment>
<organism evidence="1 2">
    <name type="scientific">Streblomastix strix</name>
    <dbReference type="NCBI Taxonomy" id="222440"/>
    <lineage>
        <taxon>Eukaryota</taxon>
        <taxon>Metamonada</taxon>
        <taxon>Preaxostyla</taxon>
        <taxon>Oxymonadida</taxon>
        <taxon>Streblomastigidae</taxon>
        <taxon>Streblomastix</taxon>
    </lineage>
</organism>
<dbReference type="Proteomes" id="UP000324800">
    <property type="component" value="Unassembled WGS sequence"/>
</dbReference>
<reference evidence="1 2" key="1">
    <citation type="submission" date="2019-03" db="EMBL/GenBank/DDBJ databases">
        <title>Single cell metagenomics reveals metabolic interactions within the superorganism composed of flagellate Streblomastix strix and complex community of Bacteroidetes bacteria on its surface.</title>
        <authorList>
            <person name="Treitli S.C."/>
            <person name="Kolisko M."/>
            <person name="Husnik F."/>
            <person name="Keeling P."/>
            <person name="Hampl V."/>
        </authorList>
    </citation>
    <scope>NUCLEOTIDE SEQUENCE [LARGE SCALE GENOMIC DNA]</scope>
    <source>
        <strain evidence="1">ST1C</strain>
    </source>
</reference>
<proteinExistence type="predicted"/>
<evidence type="ECO:0000313" key="1">
    <source>
        <dbReference type="EMBL" id="KAA6401943.1"/>
    </source>
</evidence>
<accession>A0A5J4X4N1</accession>
<sequence length="242" mass="27363">MIHNLREAERTNFARAWNENGTNANYFNLATNSINSHLNSETGSHMLGAQVIARSDSANKDAIGIKNLLIGIQQLGIATVKIKRFRQLIPSAIWKQVMGPRQNQNENQTLEQNQEIQIKRTYNNISHSDSGPRDQPPSGQGLYAQRNAAIPLSTIFPLTLNAEQEISEIPNILTKETFKNYMLTWMLKGFDLIPLGKDDEGQHWPGFGSNIPHMLNWRKSKQQGFAPSMDKVRAIWENTTLI</sequence>